<comment type="caution">
    <text evidence="8">The sequence shown here is derived from an EMBL/GenBank/DDBJ whole genome shotgun (WGS) entry which is preliminary data.</text>
</comment>
<evidence type="ECO:0000256" key="6">
    <source>
        <dbReference type="SAM" id="Phobius"/>
    </source>
</evidence>
<proteinExistence type="predicted"/>
<keyword evidence="9" id="KW-1185">Reference proteome</keyword>
<keyword evidence="3 6" id="KW-1133">Transmembrane helix</keyword>
<evidence type="ECO:0000256" key="4">
    <source>
        <dbReference type="ARBA" id="ARBA00023136"/>
    </source>
</evidence>
<keyword evidence="4 6" id="KW-0472">Membrane</keyword>
<feature type="transmembrane region" description="Helical" evidence="6">
    <location>
        <begin position="12"/>
        <end position="34"/>
    </location>
</feature>
<evidence type="ECO:0000313" key="8">
    <source>
        <dbReference type="EMBL" id="GBG34343.1"/>
    </source>
</evidence>
<evidence type="ECO:0000256" key="1">
    <source>
        <dbReference type="ARBA" id="ARBA00004141"/>
    </source>
</evidence>
<dbReference type="PROSITE" id="PS51380">
    <property type="entry name" value="EXS"/>
    <property type="match status" value="1"/>
</dbReference>
<feature type="compositionally biased region" description="Polar residues" evidence="5">
    <location>
        <begin position="373"/>
        <end position="387"/>
    </location>
</feature>
<dbReference type="InterPro" id="IPR004342">
    <property type="entry name" value="EXS_C"/>
</dbReference>
<dbReference type="OrthoDB" id="9970435at2759"/>
<organism evidence="8 9">
    <name type="scientific">Hondaea fermentalgiana</name>
    <dbReference type="NCBI Taxonomy" id="2315210"/>
    <lineage>
        <taxon>Eukaryota</taxon>
        <taxon>Sar</taxon>
        <taxon>Stramenopiles</taxon>
        <taxon>Bigyra</taxon>
        <taxon>Labyrinthulomycetes</taxon>
        <taxon>Thraustochytrida</taxon>
        <taxon>Thraustochytriidae</taxon>
        <taxon>Hondaea</taxon>
    </lineage>
</organism>
<name>A0A2R5GZZ0_9STRA</name>
<dbReference type="EMBL" id="BEYU01000188">
    <property type="protein sequence ID" value="GBG34343.1"/>
    <property type="molecule type" value="Genomic_DNA"/>
</dbReference>
<feature type="transmembrane region" description="Helical" evidence="6">
    <location>
        <begin position="55"/>
        <end position="76"/>
    </location>
</feature>
<dbReference type="InParanoid" id="A0A2R5GZZ0"/>
<dbReference type="Proteomes" id="UP000241890">
    <property type="component" value="Unassembled WGS sequence"/>
</dbReference>
<feature type="region of interest" description="Disordered" evidence="5">
    <location>
        <begin position="403"/>
        <end position="422"/>
    </location>
</feature>
<evidence type="ECO:0000313" key="9">
    <source>
        <dbReference type="Proteomes" id="UP000241890"/>
    </source>
</evidence>
<keyword evidence="8" id="KW-0675">Receptor</keyword>
<evidence type="ECO:0000256" key="3">
    <source>
        <dbReference type="ARBA" id="ARBA00022989"/>
    </source>
</evidence>
<feature type="transmembrane region" description="Helical" evidence="6">
    <location>
        <begin position="88"/>
        <end position="107"/>
    </location>
</feature>
<dbReference type="GO" id="GO:0016020">
    <property type="term" value="C:membrane"/>
    <property type="evidence" value="ECO:0007669"/>
    <property type="project" value="UniProtKB-SubCell"/>
</dbReference>
<feature type="transmembrane region" description="Helical" evidence="6">
    <location>
        <begin position="119"/>
        <end position="137"/>
    </location>
</feature>
<keyword evidence="2 6" id="KW-0812">Transmembrane</keyword>
<gene>
    <name evidence="8" type="ORF">FCC1311_105662</name>
</gene>
<evidence type="ECO:0000259" key="7">
    <source>
        <dbReference type="PROSITE" id="PS51380"/>
    </source>
</evidence>
<dbReference type="AlphaFoldDB" id="A0A2R5GZZ0"/>
<feature type="domain" description="EXS" evidence="7">
    <location>
        <begin position="188"/>
        <end position="557"/>
    </location>
</feature>
<evidence type="ECO:0000256" key="5">
    <source>
        <dbReference type="SAM" id="MobiDB-lite"/>
    </source>
</evidence>
<feature type="region of interest" description="Disordered" evidence="5">
    <location>
        <begin position="309"/>
        <end position="334"/>
    </location>
</feature>
<evidence type="ECO:0000256" key="2">
    <source>
        <dbReference type="ARBA" id="ARBA00022692"/>
    </source>
</evidence>
<accession>A0A2R5GZZ0</accession>
<comment type="subcellular location">
    <subcellularLocation>
        <location evidence="1">Membrane</location>
        <topology evidence="1">Multi-pass membrane protein</topology>
    </subcellularLocation>
</comment>
<dbReference type="PANTHER" id="PTHR10783">
    <property type="entry name" value="XENOTROPIC AND POLYTROPIC RETROVIRUS RECEPTOR 1-RELATED"/>
    <property type="match status" value="1"/>
</dbReference>
<feature type="region of interest" description="Disordered" evidence="5">
    <location>
        <begin position="373"/>
        <end position="393"/>
    </location>
</feature>
<dbReference type="GO" id="GO:0005737">
    <property type="term" value="C:cytoplasm"/>
    <property type="evidence" value="ECO:0007669"/>
    <property type="project" value="TreeGrafter"/>
</dbReference>
<protein>
    <submittedName>
        <fullName evidence="8">Xenotropic and polytropic retrovirus receptor 1-like</fullName>
    </submittedName>
</protein>
<dbReference type="Pfam" id="PF03124">
    <property type="entry name" value="EXS"/>
    <property type="match status" value="2"/>
</dbReference>
<feature type="compositionally biased region" description="Basic and acidic residues" evidence="5">
    <location>
        <begin position="310"/>
        <end position="323"/>
    </location>
</feature>
<dbReference type="PANTHER" id="PTHR10783:SF46">
    <property type="entry name" value="PROTEIN ERD1 HOMOLOG 2"/>
    <property type="match status" value="1"/>
</dbReference>
<sequence>MGLGAFVNESHVYFRPPLLIALVWFLWGVDVFVFRKTHIDYSKALGFDRESTLSPAAICTSASAIIGIFLVCWLMYSLKWPFSDPLVIPGIMYIASLCILLVPLDVLNRRGRERLLHTFVRVLMPLPTGVLFAEVLLGDIMTSLSKALADMQVSVCVLLSHSFTAEDPFEAEIQGSHILRTSSTMLHEESCADSWLRPLITSLPFLLRFRQCIVAYRATGQSFPHLVNAAKYASAFPVIWISAFAHQFPSINSDGLQLLWKLAITFNSLFSFMWDVVMDWGLMGKEAHYIWLRERLLFMNDGRSMYMRVPHGDPAEEPTRETEMTQMSRTTRLKSKDSNADLLQTFKDLEGEDQQEHADSVVLEAALPQHPTFSRSPSFGVHQSQRSPMLPPLSLPQAAQFDALELGGDGGPGADAEGVSVGSGLPAARRSVDSWSSMVRQYGAALFRSAQPSRFKTAPEARNAHIMPLLPSTPIFYYAAMVFNLVLRVLWSIKLSVHLQLTQEGVTFVLELCEVVRRAVWLIFRIEWESIQIDERKRLADSIDSDTEAEMQEEDSMPVAPASIKRHASLPSVAVPTSPQLSPRSARFSPEDLWLGSPAAESGHKARQRTSSDRVTS</sequence>
<reference evidence="8 9" key="1">
    <citation type="submission" date="2017-12" db="EMBL/GenBank/DDBJ databases">
        <title>Sequencing, de novo assembly and annotation of complete genome of a new Thraustochytrid species, strain FCC1311.</title>
        <authorList>
            <person name="Sedici K."/>
            <person name="Godart F."/>
            <person name="Aiese Cigliano R."/>
            <person name="Sanseverino W."/>
            <person name="Barakat M."/>
            <person name="Ortet P."/>
            <person name="Marechal E."/>
            <person name="Cagnac O."/>
            <person name="Amato A."/>
        </authorList>
    </citation>
    <scope>NUCLEOTIDE SEQUENCE [LARGE SCALE GENOMIC DNA]</scope>
</reference>
<feature type="region of interest" description="Disordered" evidence="5">
    <location>
        <begin position="570"/>
        <end position="617"/>
    </location>
</feature>